<reference evidence="2 3" key="1">
    <citation type="submission" date="2017-04" db="EMBL/GenBank/DDBJ databases">
        <authorList>
            <person name="Afonso C.L."/>
            <person name="Miller P.J."/>
            <person name="Scott M.A."/>
            <person name="Spackman E."/>
            <person name="Goraichik I."/>
            <person name="Dimitrov K.M."/>
            <person name="Suarez D.L."/>
            <person name="Swayne D.E."/>
        </authorList>
    </citation>
    <scope>NUCLEOTIDE SEQUENCE [LARGE SCALE GENOMIC DNA]</scope>
    <source>
        <strain evidence="2 3">DSM 19625</strain>
    </source>
</reference>
<organism evidence="2 3">
    <name type="scientific">Pedobacter nyackensis</name>
    <dbReference type="NCBI Taxonomy" id="475255"/>
    <lineage>
        <taxon>Bacteria</taxon>
        <taxon>Pseudomonadati</taxon>
        <taxon>Bacteroidota</taxon>
        <taxon>Sphingobacteriia</taxon>
        <taxon>Sphingobacteriales</taxon>
        <taxon>Sphingobacteriaceae</taxon>
        <taxon>Pedobacter</taxon>
    </lineage>
</organism>
<name>A0A1W2BBY1_9SPHI</name>
<dbReference type="EMBL" id="FWYB01000002">
    <property type="protein sequence ID" value="SMC70331.1"/>
    <property type="molecule type" value="Genomic_DNA"/>
</dbReference>
<dbReference type="PANTHER" id="PTHR18964">
    <property type="entry name" value="ROK (REPRESSOR, ORF, KINASE) FAMILY"/>
    <property type="match status" value="1"/>
</dbReference>
<dbReference type="RefSeq" id="WP_084288040.1">
    <property type="nucleotide sequence ID" value="NZ_FWYB01000002.1"/>
</dbReference>
<dbReference type="AlphaFoldDB" id="A0A1W2BBY1"/>
<accession>A0A1W2BBY1</accession>
<dbReference type="OrthoDB" id="49666at2"/>
<gene>
    <name evidence="2" type="ORF">SAMN04488101_102301</name>
</gene>
<dbReference type="Gene3D" id="3.30.420.40">
    <property type="match status" value="2"/>
</dbReference>
<dbReference type="InterPro" id="IPR043129">
    <property type="entry name" value="ATPase_NBD"/>
</dbReference>
<dbReference type="Proteomes" id="UP000192678">
    <property type="component" value="Unassembled WGS sequence"/>
</dbReference>
<dbReference type="InterPro" id="IPR000600">
    <property type="entry name" value="ROK"/>
</dbReference>
<dbReference type="SUPFAM" id="SSF53067">
    <property type="entry name" value="Actin-like ATPase domain"/>
    <property type="match status" value="1"/>
</dbReference>
<keyword evidence="3" id="KW-1185">Reference proteome</keyword>
<protein>
    <submittedName>
        <fullName evidence="2">Glucokinase</fullName>
    </submittedName>
</protein>
<evidence type="ECO:0000256" key="1">
    <source>
        <dbReference type="ARBA" id="ARBA00006479"/>
    </source>
</evidence>
<proteinExistence type="inferred from homology"/>
<dbReference type="STRING" id="475255.SAMN04488101_102301"/>
<dbReference type="PANTHER" id="PTHR18964:SF149">
    <property type="entry name" value="BIFUNCTIONAL UDP-N-ACETYLGLUCOSAMINE 2-EPIMERASE_N-ACETYLMANNOSAMINE KINASE"/>
    <property type="match status" value="1"/>
</dbReference>
<comment type="similarity">
    <text evidence="1">Belongs to the ROK (NagC/XylR) family.</text>
</comment>
<sequence>MNSKYVLGADIGGSHITAAILNMEDRSFLEASFSRKKVDPNGTSEEIINTWCEAINEAHEKVGLKPGKIGIAMPGPFDYEKGISYITGTTKYEALYKLNAKELLAKALGIESDDILMKNDAACFLAGEAFIGAAKGYDRVIGVTLGTGLGSSVFENGDAYDADFWCIPFLDSIAEEYISTRWFLKRYHELTGLNILNVKELTELYTASPIVQQIFDEFAGNLANFLHYFLQKVNAEAIIIGGNIAKAEDKFLPALTDKLKTMGHNLPIHISLLNENAAIAGAASCWQKR</sequence>
<evidence type="ECO:0000313" key="2">
    <source>
        <dbReference type="EMBL" id="SMC70331.1"/>
    </source>
</evidence>
<keyword evidence="2" id="KW-0418">Kinase</keyword>
<dbReference type="GO" id="GO:0016301">
    <property type="term" value="F:kinase activity"/>
    <property type="evidence" value="ECO:0007669"/>
    <property type="project" value="UniProtKB-KW"/>
</dbReference>
<dbReference type="Pfam" id="PF00480">
    <property type="entry name" value="ROK"/>
    <property type="match status" value="1"/>
</dbReference>
<evidence type="ECO:0000313" key="3">
    <source>
        <dbReference type="Proteomes" id="UP000192678"/>
    </source>
</evidence>
<keyword evidence="2" id="KW-0808">Transferase</keyword>